<feature type="region of interest" description="Disordered" evidence="4">
    <location>
        <begin position="204"/>
        <end position="223"/>
    </location>
</feature>
<dbReference type="PROSITE" id="PS50294">
    <property type="entry name" value="WD_REPEATS_REGION"/>
    <property type="match status" value="4"/>
</dbReference>
<feature type="compositionally biased region" description="Basic and acidic residues" evidence="4">
    <location>
        <begin position="251"/>
        <end position="261"/>
    </location>
</feature>
<dbReference type="Proteomes" id="UP000245884">
    <property type="component" value="Unassembled WGS sequence"/>
</dbReference>
<evidence type="ECO:0000313" key="6">
    <source>
        <dbReference type="Proteomes" id="UP000245884"/>
    </source>
</evidence>
<dbReference type="GO" id="GO:0005634">
    <property type="term" value="C:nucleus"/>
    <property type="evidence" value="ECO:0007669"/>
    <property type="project" value="TreeGrafter"/>
</dbReference>
<dbReference type="PANTHER" id="PTHR22847">
    <property type="entry name" value="WD40 REPEAT PROTEIN"/>
    <property type="match status" value="1"/>
</dbReference>
<evidence type="ECO:0000313" key="5">
    <source>
        <dbReference type="EMBL" id="PWN25670.1"/>
    </source>
</evidence>
<evidence type="ECO:0000256" key="3">
    <source>
        <dbReference type="PROSITE-ProRule" id="PRU00221"/>
    </source>
</evidence>
<protein>
    <submittedName>
        <fullName evidence="5">WD40 repeat-like protein</fullName>
    </submittedName>
</protein>
<dbReference type="AlphaFoldDB" id="A0A316UKC0"/>
<dbReference type="EMBL" id="KZ819675">
    <property type="protein sequence ID" value="PWN25670.1"/>
    <property type="molecule type" value="Genomic_DNA"/>
</dbReference>
<dbReference type="Gene3D" id="2.130.10.10">
    <property type="entry name" value="YVTN repeat-like/Quinoprotein amine dehydrogenase"/>
    <property type="match status" value="3"/>
</dbReference>
<dbReference type="Gene3D" id="6.10.280.220">
    <property type="match status" value="1"/>
</dbReference>
<feature type="compositionally biased region" description="Basic and acidic residues" evidence="4">
    <location>
        <begin position="506"/>
        <end position="525"/>
    </location>
</feature>
<dbReference type="SMART" id="SM00320">
    <property type="entry name" value="WD40"/>
    <property type="match status" value="7"/>
</dbReference>
<dbReference type="InterPro" id="IPR020472">
    <property type="entry name" value="WD40_PAC1"/>
</dbReference>
<keyword evidence="1 3" id="KW-0853">WD repeat</keyword>
<evidence type="ECO:0000256" key="1">
    <source>
        <dbReference type="ARBA" id="ARBA00022574"/>
    </source>
</evidence>
<feature type="repeat" description="WD" evidence="3">
    <location>
        <begin position="409"/>
        <end position="452"/>
    </location>
</feature>
<feature type="repeat" description="WD" evidence="3">
    <location>
        <begin position="452"/>
        <end position="491"/>
    </location>
</feature>
<keyword evidence="6" id="KW-1185">Reference proteome</keyword>
<feature type="compositionally biased region" description="Low complexity" evidence="4">
    <location>
        <begin position="609"/>
        <end position="618"/>
    </location>
</feature>
<feature type="repeat" description="WD" evidence="3">
    <location>
        <begin position="784"/>
        <end position="815"/>
    </location>
</feature>
<dbReference type="PROSITE" id="PS50082">
    <property type="entry name" value="WD_REPEATS_2"/>
    <property type="match status" value="6"/>
</dbReference>
<dbReference type="GeneID" id="37028717"/>
<feature type="region of interest" description="Disordered" evidence="4">
    <location>
        <begin position="1"/>
        <end position="38"/>
    </location>
</feature>
<feature type="region of interest" description="Disordered" evidence="4">
    <location>
        <begin position="246"/>
        <end position="267"/>
    </location>
</feature>
<dbReference type="InterPro" id="IPR015943">
    <property type="entry name" value="WD40/YVTN_repeat-like_dom_sf"/>
</dbReference>
<feature type="compositionally biased region" description="Gly residues" evidence="4">
    <location>
        <begin position="21"/>
        <end position="33"/>
    </location>
</feature>
<dbReference type="Pfam" id="PF00400">
    <property type="entry name" value="WD40"/>
    <property type="match status" value="3"/>
</dbReference>
<feature type="repeat" description="WD" evidence="3">
    <location>
        <begin position="704"/>
        <end position="743"/>
    </location>
</feature>
<feature type="region of interest" description="Disordered" evidence="4">
    <location>
        <begin position="365"/>
        <end position="394"/>
    </location>
</feature>
<feature type="repeat" description="WD" evidence="3">
    <location>
        <begin position="681"/>
        <end position="703"/>
    </location>
</feature>
<feature type="region of interest" description="Disordered" evidence="4">
    <location>
        <begin position="497"/>
        <end position="543"/>
    </location>
</feature>
<dbReference type="InterPro" id="IPR036322">
    <property type="entry name" value="WD40_repeat_dom_sf"/>
</dbReference>
<gene>
    <name evidence="5" type="ORF">BDZ90DRAFT_234100</name>
</gene>
<dbReference type="InterPro" id="IPR019775">
    <property type="entry name" value="WD40_repeat_CS"/>
</dbReference>
<dbReference type="InterPro" id="IPR001680">
    <property type="entry name" value="WD40_rpt"/>
</dbReference>
<organism evidence="5 6">
    <name type="scientific">Jaminaea rosea</name>
    <dbReference type="NCBI Taxonomy" id="1569628"/>
    <lineage>
        <taxon>Eukaryota</taxon>
        <taxon>Fungi</taxon>
        <taxon>Dikarya</taxon>
        <taxon>Basidiomycota</taxon>
        <taxon>Ustilaginomycotina</taxon>
        <taxon>Exobasidiomycetes</taxon>
        <taxon>Microstromatales</taxon>
        <taxon>Microstromatales incertae sedis</taxon>
        <taxon>Jaminaea</taxon>
    </lineage>
</organism>
<feature type="repeat" description="WD" evidence="3">
    <location>
        <begin position="544"/>
        <end position="583"/>
    </location>
</feature>
<dbReference type="OrthoDB" id="496at2759"/>
<reference evidence="5 6" key="1">
    <citation type="journal article" date="2018" name="Mol. Biol. Evol.">
        <title>Broad Genomic Sampling Reveals a Smut Pathogenic Ancestry of the Fungal Clade Ustilaginomycotina.</title>
        <authorList>
            <person name="Kijpornyongpan T."/>
            <person name="Mondo S.J."/>
            <person name="Barry K."/>
            <person name="Sandor L."/>
            <person name="Lee J."/>
            <person name="Lipzen A."/>
            <person name="Pangilinan J."/>
            <person name="LaButti K."/>
            <person name="Hainaut M."/>
            <person name="Henrissat B."/>
            <person name="Grigoriev I.V."/>
            <person name="Spatafora J.W."/>
            <person name="Aime M.C."/>
        </authorList>
    </citation>
    <scope>NUCLEOTIDE SEQUENCE [LARGE SCALE GENOMIC DNA]</scope>
    <source>
        <strain evidence="5 6">MCA 5214</strain>
    </source>
</reference>
<dbReference type="STRING" id="1569628.A0A316UKC0"/>
<keyword evidence="2" id="KW-0677">Repeat</keyword>
<evidence type="ECO:0000256" key="2">
    <source>
        <dbReference type="ARBA" id="ARBA00022737"/>
    </source>
</evidence>
<name>A0A316UKC0_9BASI</name>
<dbReference type="PRINTS" id="PR00320">
    <property type="entry name" value="GPROTEINBRPT"/>
</dbReference>
<dbReference type="PANTHER" id="PTHR22847:SF637">
    <property type="entry name" value="WD REPEAT DOMAIN 5B"/>
    <property type="match status" value="1"/>
</dbReference>
<dbReference type="SUPFAM" id="SSF50978">
    <property type="entry name" value="WD40 repeat-like"/>
    <property type="match status" value="1"/>
</dbReference>
<evidence type="ECO:0000256" key="4">
    <source>
        <dbReference type="SAM" id="MobiDB-lite"/>
    </source>
</evidence>
<feature type="compositionally biased region" description="Basic and acidic residues" evidence="4">
    <location>
        <begin position="534"/>
        <end position="543"/>
    </location>
</feature>
<dbReference type="PROSITE" id="PS00678">
    <property type="entry name" value="WD_REPEATS_1"/>
    <property type="match status" value="4"/>
</dbReference>
<feature type="region of interest" description="Disordered" evidence="4">
    <location>
        <begin position="598"/>
        <end position="638"/>
    </location>
</feature>
<sequence length="815" mass="87310">MSSRRRREASGTNALNANGGSSTGGGPGSGTGAGSSSSSYLQPFSTAVSQSLSSTHASSGSQYESTRLLADLAPHIMKPRILAAATNASSHVTSAVSSNALVGFLPIPLSFKGQGFSLVQPARNLVRIGNAIRHGPVTSNDLLALESSHQILADAALSMTAGYADEEEHVALRAIEGKKGEPSSPSQISLLRGFEATIPSATLGRERRRKERAREGPRMGLKTMGDRARGLLTDVGDDSLDDASSANAAFVDREKRKEQRSQLRAKHKDVPLKEGDLLRQESEVKREKEDIDIRRRLLQKEIATVDVKIAELQAVKDGLTGNLLGLKEEELELDDEASGIAEMLSLQRHRQGMPGAAGKVAAAAHKQQRVVTTPASSSDSTLSSRRRKGPMFLPSEHDELPSGVAFMTLAGHTAPISSLDFSEPYGALVTAGGEGDATVRVWDLSSGTQVGLLRHDAVVKALQVEDELCVTGGADAKIKIWDLRKVEDWETRLEMKANGEWSDEPQVSRDDGERGGDREGTRSRESSTTTAAADSERDPRLSALEGHSKEVTALYFDETCLVSGANDKTLRQWDLNTGQCVLTMDILWAISNPSASQALGEYSPPAAPASPDLPSFSSTDSFGTPSRRHGGGGGGSNMARSAVSDWSGNFSFPTPAAADGSWELYTDFVGSSAIQFWGYALASGSADGAVRMWDMRTGQSHRTLLGHTAPVTCLQFDETHVISGSLDKSVRIWDLRTGGISETIKYEHGVTALQFDSRKIVAATGENGVDIYNRTTLQHSTLNVNGHMKPVERLRYMDRYAVSGGKDAVVKVWAL</sequence>
<dbReference type="GO" id="GO:1990234">
    <property type="term" value="C:transferase complex"/>
    <property type="evidence" value="ECO:0007669"/>
    <property type="project" value="UniProtKB-ARBA"/>
</dbReference>
<accession>A0A316UKC0</accession>
<proteinExistence type="predicted"/>
<dbReference type="RefSeq" id="XP_025360282.1">
    <property type="nucleotide sequence ID" value="XM_025506894.1"/>
</dbReference>